<evidence type="ECO:0000256" key="1">
    <source>
        <dbReference type="SAM" id="SignalP"/>
    </source>
</evidence>
<protein>
    <recommendedName>
        <fullName evidence="3">Secreted protein</fullName>
    </recommendedName>
</protein>
<name>A0A131YBL9_RHIAP</name>
<evidence type="ECO:0000313" key="2">
    <source>
        <dbReference type="EMBL" id="JAP75872.1"/>
    </source>
</evidence>
<organism evidence="2">
    <name type="scientific">Rhipicephalus appendiculatus</name>
    <name type="common">Brown ear tick</name>
    <dbReference type="NCBI Taxonomy" id="34631"/>
    <lineage>
        <taxon>Eukaryota</taxon>
        <taxon>Metazoa</taxon>
        <taxon>Ecdysozoa</taxon>
        <taxon>Arthropoda</taxon>
        <taxon>Chelicerata</taxon>
        <taxon>Arachnida</taxon>
        <taxon>Acari</taxon>
        <taxon>Parasitiformes</taxon>
        <taxon>Ixodida</taxon>
        <taxon>Ixodoidea</taxon>
        <taxon>Ixodidae</taxon>
        <taxon>Rhipicephalinae</taxon>
        <taxon>Rhipicephalus</taxon>
        <taxon>Rhipicephalus</taxon>
    </lineage>
</organism>
<proteinExistence type="predicted"/>
<reference evidence="2" key="1">
    <citation type="journal article" date="2016" name="Ticks Tick Borne Dis.">
        <title>De novo assembly and annotation of the salivary gland transcriptome of Rhipicephalus appendiculatus male and female ticks during blood feeding.</title>
        <authorList>
            <person name="de Castro M.H."/>
            <person name="de Klerk D."/>
            <person name="Pienaar R."/>
            <person name="Latif A.A."/>
            <person name="Rees D.J."/>
            <person name="Mans B.J."/>
        </authorList>
    </citation>
    <scope>NUCLEOTIDE SEQUENCE</scope>
    <source>
        <tissue evidence="2">Salivary glands</tissue>
    </source>
</reference>
<accession>A0A131YBL9</accession>
<feature type="chain" id="PRO_5007284524" description="Secreted protein" evidence="1">
    <location>
        <begin position="20"/>
        <end position="96"/>
    </location>
</feature>
<dbReference type="EMBL" id="GEDV01012685">
    <property type="protein sequence ID" value="JAP75872.1"/>
    <property type="molecule type" value="Transcribed_RNA"/>
</dbReference>
<evidence type="ECO:0008006" key="3">
    <source>
        <dbReference type="Google" id="ProtNLM"/>
    </source>
</evidence>
<dbReference type="AlphaFoldDB" id="A0A131YBL9"/>
<keyword evidence="1" id="KW-0732">Signal</keyword>
<feature type="signal peptide" evidence="1">
    <location>
        <begin position="1"/>
        <end position="19"/>
    </location>
</feature>
<sequence length="96" mass="10304">MTFTAKLALVLMLTATVTALDAETTNGTNLTSSTTTTTTTRNPLHGRCAGTPCGPKNASYVCGSDCECFATNRKGRRVWIGRPHRQYSSGFCQLVI</sequence>